<comment type="caution">
    <text evidence="10">The sequence shown here is derived from an EMBL/GenBank/DDBJ whole genome shotgun (WGS) entry which is preliminary data.</text>
</comment>
<dbReference type="PROSITE" id="PS50112">
    <property type="entry name" value="PAS"/>
    <property type="match status" value="2"/>
</dbReference>
<organism evidence="10 11">
    <name type="scientific">Desulfonema ishimotonii</name>
    <dbReference type="NCBI Taxonomy" id="45657"/>
    <lineage>
        <taxon>Bacteria</taxon>
        <taxon>Pseudomonadati</taxon>
        <taxon>Thermodesulfobacteriota</taxon>
        <taxon>Desulfobacteria</taxon>
        <taxon>Desulfobacterales</taxon>
        <taxon>Desulfococcaceae</taxon>
        <taxon>Desulfonema</taxon>
    </lineage>
</organism>
<dbReference type="PROSITE" id="PS50111">
    <property type="entry name" value="CHEMOTAXIS_TRANSDUC_2"/>
    <property type="match status" value="1"/>
</dbReference>
<dbReference type="InterPro" id="IPR013656">
    <property type="entry name" value="PAS_4"/>
</dbReference>
<keyword evidence="6" id="KW-0472">Membrane</keyword>
<evidence type="ECO:0000313" key="11">
    <source>
        <dbReference type="Proteomes" id="UP000288096"/>
    </source>
</evidence>
<dbReference type="Pfam" id="PF00672">
    <property type="entry name" value="HAMP"/>
    <property type="match status" value="1"/>
</dbReference>
<dbReference type="Pfam" id="PF18947">
    <property type="entry name" value="HAMP_2"/>
    <property type="match status" value="2"/>
</dbReference>
<evidence type="ECO:0000256" key="4">
    <source>
        <dbReference type="SAM" id="Coils"/>
    </source>
</evidence>
<evidence type="ECO:0000256" key="2">
    <source>
        <dbReference type="ARBA" id="ARBA00029447"/>
    </source>
</evidence>
<dbReference type="EMBL" id="BEXT01000001">
    <property type="protein sequence ID" value="GBC60899.1"/>
    <property type="molecule type" value="Genomic_DNA"/>
</dbReference>
<dbReference type="PROSITE" id="PS50885">
    <property type="entry name" value="HAMP"/>
    <property type="match status" value="3"/>
</dbReference>
<dbReference type="SMART" id="SM00283">
    <property type="entry name" value="MA"/>
    <property type="match status" value="1"/>
</dbReference>
<proteinExistence type="inferred from homology"/>
<evidence type="ECO:0000259" key="7">
    <source>
        <dbReference type="PROSITE" id="PS50111"/>
    </source>
</evidence>
<sequence length="1382" mass="152246">MRIGTKIYTGCCLITLISLIIGGAGIYGLARLRSAIEHLSYGTAAELNAMVDVERHAYKAVVSELRFLLRHSESDYLGSLAALESVDTHLDRADRFAAELGHGDIASVTEKARSGAAKYRDLYQETVALIREREKLRKSVSDRSQQITDAAISTVHKMDQLFRHRVESGMTDAQSVRSFEKKDESLIRILHLAGQANAEFLNYIYTKEARHAQKALDDADTILTHLGRLKAVIHEDELLEEIQQQTALVRLFKQLTGKYIGVSEKVEKNKAVIARYADGVIGHAVMAADLSIRNARQTGDASDSLGIRMIYGLLFVMGVGILISFGFAIGLARSILRPMSQGIDFAWAISKGDFNTALEVPKGDDEIGQLAGAMSAIREEVNRLLRELVRLTQASDQGNLSARGEAEQFQGAYAEVVRGINGMLDTILTPINESVRVLQLIRGGNLREKVETEYRGDHEEIKKAVNGVHQWLTDLVGYVSAIASGDMTAEVEKASDQDQIHQWLVLMKQNLRTLVADAEMLAGAAIEGHLDTRADAGKHRGEYARMIEGVNRLIDSLVGHIDVMPAQAFIVDRDFTIRYINKSGADLIGLPREKVIGTKCHDHFNTSDCRTEKCATGQCMQMGYAVTGETSACPQGKEVDILYSGVPVRNAQGDIIGGLEIIQDQTDVRRAARRAEKQGDFQAFEVDRLIGNLRKLASGDLEVRFKNPETDEDTHAIGQNFSEINKNLEETIQAVRNLTADVNMLVGAAAEERFEVRADAARHKGEFHRIVRGVNNTLDRIADKVFWYEQLLDSIPMPLSVTDTDMRWTFLNKLSEEMLGVRRHEVRGRACSEWNAEICNTEKCGIARLRRGEPRTFFNHEDKRFQVDSSYLLDREGKKIGHVEVSQDITARHRKENYLEEEVARLSGKLEQLAVGDLSFDLSVGDGDEYTQTERENFLKISGSLGQMKSAISDLVNDLAGLTDAALQGRLESRGDAERFTGDYRRIVRGINDTLDAVIRPLNVAADYVDRIARGSIPEEITDVYSGDFNVIKKNLNLLIRAVRQITELSGKMASGDLTVRFAERSGEDALMQALNAMSRKLNEVVRAAISASGHVALGSQQLSDSAQQMSQGVNQQAASAEEVSASMEEMGANIRQNAENALETEKIALKSSENAVESGKSVAETAEAMKEIADKIGIIEEIARQTDLLALNAAIEAARAGEHGRGFAVVASEVRKLSERSQMAAGEINTLSGESIRIAERAGEMLSHLVPEIRKTANLVQEISAASREQDTGAKQINTAIQQLDQVIQQNASVSEEMASTAEELAGQSGQLRNTVGFFRLGENDRRNTDVTGGDTAFGNKSPDAPEAVGYLKTEDCLTMKTDEQVSEWGREPGKDEFVKY</sequence>
<feature type="domain" description="PAS" evidence="8">
    <location>
        <begin position="788"/>
        <end position="829"/>
    </location>
</feature>
<dbReference type="Pfam" id="PF08448">
    <property type="entry name" value="PAS_4"/>
    <property type="match status" value="2"/>
</dbReference>
<dbReference type="Proteomes" id="UP000288096">
    <property type="component" value="Unassembled WGS sequence"/>
</dbReference>
<dbReference type="GO" id="GO:0005886">
    <property type="term" value="C:plasma membrane"/>
    <property type="evidence" value="ECO:0007669"/>
    <property type="project" value="TreeGrafter"/>
</dbReference>
<dbReference type="GO" id="GO:0006935">
    <property type="term" value="P:chemotaxis"/>
    <property type="evidence" value="ECO:0007669"/>
    <property type="project" value="UniProtKB-KW"/>
</dbReference>
<feature type="domain" description="HAMP" evidence="9">
    <location>
        <begin position="1037"/>
        <end position="1087"/>
    </location>
</feature>
<dbReference type="Gene3D" id="1.20.120.1530">
    <property type="match status" value="4"/>
</dbReference>
<evidence type="ECO:0000256" key="3">
    <source>
        <dbReference type="PROSITE-ProRule" id="PRU00284"/>
    </source>
</evidence>
<dbReference type="SUPFAM" id="SSF55785">
    <property type="entry name" value="PYP-like sensor domain (PAS domain)"/>
    <property type="match status" value="2"/>
</dbReference>
<dbReference type="OrthoDB" id="5422635at2"/>
<keyword evidence="11" id="KW-1185">Reference proteome</keyword>
<dbReference type="Gene3D" id="3.30.450.20">
    <property type="entry name" value="PAS domain"/>
    <property type="match status" value="2"/>
</dbReference>
<dbReference type="Pfam" id="PF00015">
    <property type="entry name" value="MCPsignal"/>
    <property type="match status" value="1"/>
</dbReference>
<keyword evidence="3" id="KW-0807">Transducer</keyword>
<dbReference type="InterPro" id="IPR003660">
    <property type="entry name" value="HAMP_dom"/>
</dbReference>
<feature type="coiled-coil region" evidence="4">
    <location>
        <begin position="1278"/>
        <end position="1305"/>
    </location>
</feature>
<feature type="domain" description="HAMP" evidence="9">
    <location>
        <begin position="511"/>
        <end position="562"/>
    </location>
</feature>
<evidence type="ECO:0000256" key="6">
    <source>
        <dbReference type="SAM" id="Phobius"/>
    </source>
</evidence>
<gene>
    <name evidence="10" type="ORF">DENIS_1859</name>
</gene>
<keyword evidence="6" id="KW-1133">Transmembrane helix</keyword>
<dbReference type="Gene3D" id="1.10.287.950">
    <property type="entry name" value="Methyl-accepting chemotaxis protein"/>
    <property type="match status" value="1"/>
</dbReference>
<reference evidence="11" key="1">
    <citation type="submission" date="2017-11" db="EMBL/GenBank/DDBJ databases">
        <authorList>
            <person name="Watanabe M."/>
            <person name="Kojima H."/>
        </authorList>
    </citation>
    <scope>NUCLEOTIDE SEQUENCE [LARGE SCALE GENOMIC DNA]</scope>
    <source>
        <strain evidence="11">Tokyo 01</strain>
    </source>
</reference>
<dbReference type="PANTHER" id="PTHR43531:SF11">
    <property type="entry name" value="METHYL-ACCEPTING CHEMOTAXIS PROTEIN 3"/>
    <property type="match status" value="1"/>
</dbReference>
<dbReference type="RefSeq" id="WP_124328250.1">
    <property type="nucleotide sequence ID" value="NZ_BEXT01000001.1"/>
</dbReference>
<dbReference type="SUPFAM" id="SSF158472">
    <property type="entry name" value="HAMP domain-like"/>
    <property type="match status" value="1"/>
</dbReference>
<dbReference type="InterPro" id="IPR051310">
    <property type="entry name" value="MCP_chemotaxis"/>
</dbReference>
<dbReference type="GO" id="GO:0004888">
    <property type="term" value="F:transmembrane signaling receptor activity"/>
    <property type="evidence" value="ECO:0007669"/>
    <property type="project" value="TreeGrafter"/>
</dbReference>
<dbReference type="InterPro" id="IPR000014">
    <property type="entry name" value="PAS"/>
</dbReference>
<dbReference type="GO" id="GO:0007165">
    <property type="term" value="P:signal transduction"/>
    <property type="evidence" value="ECO:0007669"/>
    <property type="project" value="UniProtKB-KW"/>
</dbReference>
<accession>A0A401FVA8</accession>
<feature type="domain" description="Methyl-accepting transducer" evidence="7">
    <location>
        <begin position="1092"/>
        <end position="1307"/>
    </location>
</feature>
<dbReference type="CDD" id="cd11386">
    <property type="entry name" value="MCP_signal"/>
    <property type="match status" value="1"/>
</dbReference>
<dbReference type="InterPro" id="IPR004089">
    <property type="entry name" value="MCPsignal_dom"/>
</dbReference>
<name>A0A401FVA8_9BACT</name>
<dbReference type="PANTHER" id="PTHR43531">
    <property type="entry name" value="PROTEIN ICFG"/>
    <property type="match status" value="1"/>
</dbReference>
<feature type="domain" description="HAMP" evidence="9">
    <location>
        <begin position="333"/>
        <end position="386"/>
    </location>
</feature>
<keyword evidence="1" id="KW-0145">Chemotaxis</keyword>
<dbReference type="SMART" id="SM00091">
    <property type="entry name" value="PAS"/>
    <property type="match status" value="2"/>
</dbReference>
<keyword evidence="6" id="KW-0812">Transmembrane</keyword>
<evidence type="ECO:0000259" key="8">
    <source>
        <dbReference type="PROSITE" id="PS50112"/>
    </source>
</evidence>
<feature type="transmembrane region" description="Helical" evidence="6">
    <location>
        <begin position="310"/>
        <end position="332"/>
    </location>
</feature>
<feature type="domain" description="PAS" evidence="8">
    <location>
        <begin position="561"/>
        <end position="597"/>
    </location>
</feature>
<dbReference type="CDD" id="cd06225">
    <property type="entry name" value="HAMP"/>
    <property type="match status" value="2"/>
</dbReference>
<feature type="region of interest" description="Disordered" evidence="5">
    <location>
        <begin position="1327"/>
        <end position="1348"/>
    </location>
</feature>
<evidence type="ECO:0000313" key="10">
    <source>
        <dbReference type="EMBL" id="GBC60899.1"/>
    </source>
</evidence>
<dbReference type="InterPro" id="IPR035965">
    <property type="entry name" value="PAS-like_dom_sf"/>
</dbReference>
<protein>
    <submittedName>
        <fullName evidence="10">Methyl-accepting chemotaxis protein</fullName>
    </submittedName>
</protein>
<feature type="transmembrane region" description="Helical" evidence="6">
    <location>
        <begin position="6"/>
        <end position="30"/>
    </location>
</feature>
<evidence type="ECO:0000259" key="9">
    <source>
        <dbReference type="PROSITE" id="PS50885"/>
    </source>
</evidence>
<keyword evidence="4" id="KW-0175">Coiled coil</keyword>
<reference evidence="11" key="2">
    <citation type="submission" date="2019-01" db="EMBL/GenBank/DDBJ databases">
        <title>Genome sequence of Desulfonema ishimotonii strain Tokyo 01.</title>
        <authorList>
            <person name="Fukui M."/>
        </authorList>
    </citation>
    <scope>NUCLEOTIDE SEQUENCE [LARGE SCALE GENOMIC DNA]</scope>
    <source>
        <strain evidence="11">Tokyo 01</strain>
    </source>
</reference>
<dbReference type="CDD" id="cd00130">
    <property type="entry name" value="PAS"/>
    <property type="match status" value="2"/>
</dbReference>
<dbReference type="NCBIfam" id="TIGR00229">
    <property type="entry name" value="sensory_box"/>
    <property type="match status" value="2"/>
</dbReference>
<evidence type="ECO:0000256" key="1">
    <source>
        <dbReference type="ARBA" id="ARBA00022500"/>
    </source>
</evidence>
<dbReference type="SMART" id="SM00304">
    <property type="entry name" value="HAMP"/>
    <property type="match status" value="6"/>
</dbReference>
<dbReference type="SUPFAM" id="SSF58104">
    <property type="entry name" value="Methyl-accepting chemotaxis protein (MCP) signaling domain"/>
    <property type="match status" value="1"/>
</dbReference>
<evidence type="ECO:0000256" key="5">
    <source>
        <dbReference type="SAM" id="MobiDB-lite"/>
    </source>
</evidence>
<comment type="similarity">
    <text evidence="2">Belongs to the methyl-accepting chemotaxis (MCP) protein family.</text>
</comment>